<evidence type="ECO:0000313" key="1">
    <source>
        <dbReference type="EMBL" id="GAY66148.1"/>
    </source>
</evidence>
<dbReference type="PANTHER" id="PTHR47186">
    <property type="entry name" value="LEUCINE-RICH REPEAT-CONTAINING PROTEIN 57"/>
    <property type="match status" value="1"/>
</dbReference>
<evidence type="ECO:0000313" key="2">
    <source>
        <dbReference type="Proteomes" id="UP000236630"/>
    </source>
</evidence>
<dbReference type="PANTHER" id="PTHR47186:SF63">
    <property type="entry name" value="C-JID DOMAIN-CONTAINING PROTEIN"/>
    <property type="match status" value="1"/>
</dbReference>
<organism evidence="1 2">
    <name type="scientific">Citrus unshiu</name>
    <name type="common">Satsuma mandarin</name>
    <name type="synonym">Citrus nobilis var. unshiu</name>
    <dbReference type="NCBI Taxonomy" id="55188"/>
    <lineage>
        <taxon>Eukaryota</taxon>
        <taxon>Viridiplantae</taxon>
        <taxon>Streptophyta</taxon>
        <taxon>Embryophyta</taxon>
        <taxon>Tracheophyta</taxon>
        <taxon>Spermatophyta</taxon>
        <taxon>Magnoliopsida</taxon>
        <taxon>eudicotyledons</taxon>
        <taxon>Gunneridae</taxon>
        <taxon>Pentapetalae</taxon>
        <taxon>rosids</taxon>
        <taxon>malvids</taxon>
        <taxon>Sapindales</taxon>
        <taxon>Rutaceae</taxon>
        <taxon>Aurantioideae</taxon>
        <taxon>Citrus</taxon>
    </lineage>
</organism>
<accession>A0A2H5QNE2</accession>
<dbReference type="Gene3D" id="3.80.10.10">
    <property type="entry name" value="Ribonuclease Inhibitor"/>
    <property type="match status" value="1"/>
</dbReference>
<comment type="caution">
    <text evidence="1">The sequence shown here is derived from an EMBL/GenBank/DDBJ whole genome shotgun (WGS) entry which is preliminary data.</text>
</comment>
<dbReference type="Proteomes" id="UP000236630">
    <property type="component" value="Unassembled WGS sequence"/>
</dbReference>
<dbReference type="SUPFAM" id="SSF52058">
    <property type="entry name" value="L domain-like"/>
    <property type="match status" value="1"/>
</dbReference>
<reference evidence="1 2" key="1">
    <citation type="journal article" date="2017" name="Front. Genet.">
        <title>Draft sequencing of the heterozygous diploid genome of Satsuma (Citrus unshiu Marc.) using a hybrid assembly approach.</title>
        <authorList>
            <person name="Shimizu T."/>
            <person name="Tanizawa Y."/>
            <person name="Mochizuki T."/>
            <person name="Nagasaki H."/>
            <person name="Yoshioka T."/>
            <person name="Toyoda A."/>
            <person name="Fujiyama A."/>
            <person name="Kaminuma E."/>
            <person name="Nakamura Y."/>
        </authorList>
    </citation>
    <scope>NUCLEOTIDE SEQUENCE [LARGE SCALE GENOMIC DNA]</scope>
    <source>
        <strain evidence="2">cv. Miyagawa wase</strain>
    </source>
</reference>
<proteinExistence type="predicted"/>
<keyword evidence="2" id="KW-1185">Reference proteome</keyword>
<sequence length="113" mass="12775">MKRLRKISSGNISWLFSSGTSIEELPSSFELLLRLEYLDLSDCKRLKSLPSSLYKLKSLGVLNLCGTVEDAVRIQHMGHARGFLMDKGHIVLPGNEIPSKRIGYRDRCRIVDV</sequence>
<dbReference type="InterPro" id="IPR032675">
    <property type="entry name" value="LRR_dom_sf"/>
</dbReference>
<gene>
    <name evidence="1" type="ORF">CUMW_246470</name>
</gene>
<dbReference type="EMBL" id="BDQV01000546">
    <property type="protein sequence ID" value="GAY66148.1"/>
    <property type="molecule type" value="Genomic_DNA"/>
</dbReference>
<dbReference type="AlphaFoldDB" id="A0A2H5QNE2"/>
<name>A0A2H5QNE2_CITUN</name>
<protein>
    <submittedName>
        <fullName evidence="1">Uncharacterized protein</fullName>
    </submittedName>
</protein>